<feature type="transmembrane region" description="Helical" evidence="2">
    <location>
        <begin position="91"/>
        <end position="109"/>
    </location>
</feature>
<keyword evidence="2" id="KW-0472">Membrane</keyword>
<feature type="compositionally biased region" description="Basic and acidic residues" evidence="1">
    <location>
        <begin position="26"/>
        <end position="37"/>
    </location>
</feature>
<feature type="region of interest" description="Disordered" evidence="1">
    <location>
        <begin position="1"/>
        <end position="45"/>
    </location>
</feature>
<keyword evidence="4" id="KW-1185">Reference proteome</keyword>
<name>A0ABX1P7C0_9CYAN</name>
<comment type="caution">
    <text evidence="3">The sequence shown here is derived from an EMBL/GenBank/DDBJ whole genome shotgun (WGS) entry which is preliminary data.</text>
</comment>
<evidence type="ECO:0000256" key="2">
    <source>
        <dbReference type="SAM" id="Phobius"/>
    </source>
</evidence>
<evidence type="ECO:0000313" key="3">
    <source>
        <dbReference type="EMBL" id="NMG20194.1"/>
    </source>
</evidence>
<accession>A0ABX1P7C0</accession>
<sequence>MNHEQDNEHKPEVVDETATSSIKTTPKSEKPELKTNLENEQTTEVVNETATTSVDINLESGKPPSVWSNFITALSQFFTAYRQFYNRIKPVFILLWIIVIITIFMPLLGKVVTAYSFSRRIEAPKQQYHSENFLNQQRDKNLVLLSQTTQNNSQINQAILDTLNISHTKAENFASERLDFWIELLQNRVDNDFLNWYFNWFNKKWREDSAFILGIFGQDIAKRDIENYTKEFSQRVLSPAESQAKFKELAEKTVNVYVSDLNYRLSKVRLQYDIPQVKWDKYLNSITFNIPGEESNIALKEVLAIGGYKILAKPIIIPAAKVGTVVVIESVEKTLGVLGVKAVGKLGATVVAETVAKVLDPLAIVGLGAWDYFSYRGEVATQKPALREQILESFQEMKNSLIYDSQTGILTVIDQVEKNLRNSISSSSISQLST</sequence>
<protein>
    <submittedName>
        <fullName evidence="3">Uncharacterized protein</fullName>
    </submittedName>
</protein>
<feature type="compositionally biased region" description="Basic and acidic residues" evidence="1">
    <location>
        <begin position="1"/>
        <end position="13"/>
    </location>
</feature>
<dbReference type="Proteomes" id="UP000718564">
    <property type="component" value="Unassembled WGS sequence"/>
</dbReference>
<gene>
    <name evidence="3" type="ORF">DP116_12305</name>
</gene>
<organism evidence="3 4">
    <name type="scientific">Brasilonema bromeliae SPC951</name>
    <dbReference type="NCBI Taxonomy" id="385972"/>
    <lineage>
        <taxon>Bacteria</taxon>
        <taxon>Bacillati</taxon>
        <taxon>Cyanobacteriota</taxon>
        <taxon>Cyanophyceae</taxon>
        <taxon>Nostocales</taxon>
        <taxon>Scytonemataceae</taxon>
        <taxon>Brasilonema</taxon>
        <taxon>Bromeliae group (in: Brasilonema)</taxon>
    </lineage>
</organism>
<keyword evidence="2" id="KW-1133">Transmembrane helix</keyword>
<proteinExistence type="predicted"/>
<evidence type="ECO:0000313" key="4">
    <source>
        <dbReference type="Proteomes" id="UP000718564"/>
    </source>
</evidence>
<dbReference type="EMBL" id="QMEB01000081">
    <property type="protein sequence ID" value="NMG20194.1"/>
    <property type="molecule type" value="Genomic_DNA"/>
</dbReference>
<keyword evidence="2" id="KW-0812">Transmembrane</keyword>
<dbReference type="RefSeq" id="WP_169155462.1">
    <property type="nucleotide sequence ID" value="NZ_CAWPJE010000061.1"/>
</dbReference>
<reference evidence="3 4" key="1">
    <citation type="submission" date="2018-06" db="EMBL/GenBank/DDBJ databases">
        <title>Comparative genomics of Brasilonema spp. strains.</title>
        <authorList>
            <person name="Alvarenga D.O."/>
            <person name="Fiore M.F."/>
            <person name="Varani A.M."/>
        </authorList>
    </citation>
    <scope>NUCLEOTIDE SEQUENCE [LARGE SCALE GENOMIC DNA]</scope>
    <source>
        <strain evidence="3 4">SPC951</strain>
    </source>
</reference>
<evidence type="ECO:0000256" key="1">
    <source>
        <dbReference type="SAM" id="MobiDB-lite"/>
    </source>
</evidence>